<dbReference type="Proteomes" id="UP000245133">
    <property type="component" value="Unassembled WGS sequence"/>
</dbReference>
<keyword evidence="6" id="KW-1185">Reference proteome</keyword>
<keyword evidence="2 3" id="KW-0040">ANK repeat</keyword>
<feature type="repeat" description="ANK" evidence="3">
    <location>
        <begin position="190"/>
        <end position="222"/>
    </location>
</feature>
<dbReference type="PANTHER" id="PTHR24198">
    <property type="entry name" value="ANKYRIN REPEAT AND PROTEIN KINASE DOMAIN-CONTAINING PROTEIN"/>
    <property type="match status" value="1"/>
</dbReference>
<feature type="signal peptide" evidence="4">
    <location>
        <begin position="1"/>
        <end position="19"/>
    </location>
</feature>
<dbReference type="SMART" id="SM00248">
    <property type="entry name" value="ANK"/>
    <property type="match status" value="9"/>
</dbReference>
<evidence type="ECO:0000313" key="6">
    <source>
        <dbReference type="Proteomes" id="UP000245133"/>
    </source>
</evidence>
<evidence type="ECO:0000256" key="3">
    <source>
        <dbReference type="PROSITE-ProRule" id="PRU00023"/>
    </source>
</evidence>
<feature type="repeat" description="ANK" evidence="3">
    <location>
        <begin position="50"/>
        <end position="75"/>
    </location>
</feature>
<dbReference type="Pfam" id="PF00023">
    <property type="entry name" value="Ank"/>
    <property type="match status" value="1"/>
</dbReference>
<gene>
    <name evidence="5" type="ORF">LPTSP4_32080</name>
</gene>
<keyword evidence="4" id="KW-0732">Signal</keyword>
<dbReference type="AlphaFoldDB" id="A0A2P2E458"/>
<feature type="repeat" description="ANK" evidence="3">
    <location>
        <begin position="83"/>
        <end position="115"/>
    </location>
</feature>
<dbReference type="OrthoDB" id="7543342at2"/>
<dbReference type="InterPro" id="IPR002110">
    <property type="entry name" value="Ankyrin_rpt"/>
</dbReference>
<dbReference type="RefSeq" id="WP_108977980.1">
    <property type="nucleotide sequence ID" value="NZ_BFBB01000008.1"/>
</dbReference>
<evidence type="ECO:0000313" key="5">
    <source>
        <dbReference type="EMBL" id="GBF51670.1"/>
    </source>
</evidence>
<protein>
    <submittedName>
        <fullName evidence="5">Uncharacterized protein</fullName>
    </submittedName>
</protein>
<evidence type="ECO:0000256" key="2">
    <source>
        <dbReference type="ARBA" id="ARBA00023043"/>
    </source>
</evidence>
<feature type="chain" id="PRO_5015193268" evidence="4">
    <location>
        <begin position="20"/>
        <end position="388"/>
    </location>
</feature>
<evidence type="ECO:0000256" key="1">
    <source>
        <dbReference type="ARBA" id="ARBA00022737"/>
    </source>
</evidence>
<name>A0A2P2E458_9LEPT</name>
<keyword evidence="1" id="KW-0677">Repeat</keyword>
<organism evidence="5 6">
    <name type="scientific">Leptospira ryugenii</name>
    <dbReference type="NCBI Taxonomy" id="1917863"/>
    <lineage>
        <taxon>Bacteria</taxon>
        <taxon>Pseudomonadati</taxon>
        <taxon>Spirochaetota</taxon>
        <taxon>Spirochaetia</taxon>
        <taxon>Leptospirales</taxon>
        <taxon>Leptospiraceae</taxon>
        <taxon>Leptospira</taxon>
    </lineage>
</organism>
<sequence length="388" mass="43526">MKLLHGFAFLCVFSQALFATDLDLQKIRDPKTFLEKVRRGFDVDAVRSSDGYTLLHYAADVGSVELVLELLERGAIKNPVMHSGNTPLSTAIRSGHKDIVRIFLEQGVDPNFKLGKADKEKTHFHYYITQTQKLDRYIYDLFIKKGANVESKDSSGETPLMAIAGSGVEKLDHLKLLLSSRADAKAQNREGRTPLMLAVFSLDEAMVQFLISVKVPVNQRDFEGNTVLIGMIPTIEPNKDLEEKKLKILKLLINSGADLNATNNEGSTVLHELVKTNEYNLLSYVIDLKPDSSKRNQRKQTPLDMAIQKQNWKVTEMLLKIEKNLDALDETGFTRLHSAIQNDSIELLRLLLEAGANPDIQDREGRTAKDLALFLKNKKAIEILESGP</sequence>
<reference evidence="5 6" key="1">
    <citation type="submission" date="2018-02" db="EMBL/GenBank/DDBJ databases">
        <title>Novel Leptospira species isolated from soil and water in Japan.</title>
        <authorList>
            <person name="Nakao R."/>
            <person name="Masuzawa T."/>
        </authorList>
    </citation>
    <scope>NUCLEOTIDE SEQUENCE [LARGE SCALE GENOMIC DNA]</scope>
    <source>
        <strain evidence="5 6">YH101</strain>
    </source>
</reference>
<feature type="repeat" description="ANK" evidence="3">
    <location>
        <begin position="331"/>
        <end position="363"/>
    </location>
</feature>
<dbReference type="PRINTS" id="PR01415">
    <property type="entry name" value="ANKYRIN"/>
</dbReference>
<dbReference type="Gene3D" id="1.25.40.20">
    <property type="entry name" value="Ankyrin repeat-containing domain"/>
    <property type="match status" value="5"/>
</dbReference>
<comment type="caution">
    <text evidence="5">The sequence shown here is derived from an EMBL/GenBank/DDBJ whole genome shotgun (WGS) entry which is preliminary data.</text>
</comment>
<dbReference type="PANTHER" id="PTHR24198:SF165">
    <property type="entry name" value="ANKYRIN REPEAT-CONTAINING PROTEIN-RELATED"/>
    <property type="match status" value="1"/>
</dbReference>
<dbReference type="EMBL" id="BFBB01000008">
    <property type="protein sequence ID" value="GBF51670.1"/>
    <property type="molecule type" value="Genomic_DNA"/>
</dbReference>
<dbReference type="SUPFAM" id="SSF48403">
    <property type="entry name" value="Ankyrin repeat"/>
    <property type="match status" value="1"/>
</dbReference>
<evidence type="ECO:0000256" key="4">
    <source>
        <dbReference type="SAM" id="SignalP"/>
    </source>
</evidence>
<proteinExistence type="predicted"/>
<dbReference type="InterPro" id="IPR036770">
    <property type="entry name" value="Ankyrin_rpt-contain_sf"/>
</dbReference>
<dbReference type="PROSITE" id="PS50297">
    <property type="entry name" value="ANK_REP_REGION"/>
    <property type="match status" value="4"/>
</dbReference>
<dbReference type="PROSITE" id="PS50088">
    <property type="entry name" value="ANK_REPEAT"/>
    <property type="match status" value="4"/>
</dbReference>
<dbReference type="Pfam" id="PF12796">
    <property type="entry name" value="Ank_2"/>
    <property type="match status" value="3"/>
</dbReference>
<accession>A0A2P2E458</accession>